<organism evidence="2 3">
    <name type="scientific">Acidithrix ferrooxidans</name>
    <dbReference type="NCBI Taxonomy" id="1280514"/>
    <lineage>
        <taxon>Bacteria</taxon>
        <taxon>Bacillati</taxon>
        <taxon>Actinomycetota</taxon>
        <taxon>Acidimicrobiia</taxon>
        <taxon>Acidimicrobiales</taxon>
        <taxon>Acidimicrobiaceae</taxon>
        <taxon>Acidithrix</taxon>
    </lineage>
</organism>
<dbReference type="InterPro" id="IPR029044">
    <property type="entry name" value="Nucleotide-diphossugar_trans"/>
</dbReference>
<evidence type="ECO:0000313" key="2">
    <source>
        <dbReference type="EMBL" id="KJF17758.1"/>
    </source>
</evidence>
<dbReference type="Pfam" id="PF12804">
    <property type="entry name" value="NTP_transf_3"/>
    <property type="match status" value="1"/>
</dbReference>
<evidence type="ECO:0000259" key="1">
    <source>
        <dbReference type="Pfam" id="PF12804"/>
    </source>
</evidence>
<dbReference type="Gene3D" id="3.90.550.10">
    <property type="entry name" value="Spore Coat Polysaccharide Biosynthesis Protein SpsA, Chain A"/>
    <property type="match status" value="1"/>
</dbReference>
<dbReference type="Proteomes" id="UP000032360">
    <property type="component" value="Unassembled WGS sequence"/>
</dbReference>
<dbReference type="EC" id="2.7.7.77" evidence="2"/>
<dbReference type="InterPro" id="IPR025877">
    <property type="entry name" value="MobA-like_NTP_Trfase"/>
</dbReference>
<evidence type="ECO:0000313" key="3">
    <source>
        <dbReference type="Proteomes" id="UP000032360"/>
    </source>
</evidence>
<reference evidence="2 3" key="1">
    <citation type="submission" date="2015-01" db="EMBL/GenBank/DDBJ databases">
        <title>Draft genome of the acidophilic iron oxidizer Acidithrix ferrooxidans strain Py-F3.</title>
        <authorList>
            <person name="Poehlein A."/>
            <person name="Eisen S."/>
            <person name="Schloemann M."/>
            <person name="Johnson B.D."/>
            <person name="Daniel R."/>
            <person name="Muehling M."/>
        </authorList>
    </citation>
    <scope>NUCLEOTIDE SEQUENCE [LARGE SCALE GENOMIC DNA]</scope>
    <source>
        <strain evidence="2 3">Py-F3</strain>
    </source>
</reference>
<dbReference type="RefSeq" id="WP_052605118.1">
    <property type="nucleotide sequence ID" value="NZ_JXYS01000030.1"/>
</dbReference>
<dbReference type="EMBL" id="JXYS01000030">
    <property type="protein sequence ID" value="KJF17758.1"/>
    <property type="molecule type" value="Genomic_DNA"/>
</dbReference>
<accession>A0A0D8HIJ7</accession>
<name>A0A0D8HIJ7_9ACTN</name>
<feature type="domain" description="MobA-like NTP transferase" evidence="1">
    <location>
        <begin position="13"/>
        <end position="139"/>
    </location>
</feature>
<proteinExistence type="predicted"/>
<sequence>MNSNVYSAPPTTLLLSGGRSSRFGTDKLKANLGASRVIDFPIMAIAHLGGVAYEAGRSYSNFPQVPETEDKSPLSAIAIAWIHIRARHNRDPMGLLVVAGDMPLLTPQVLRSIAYFPSSSNVIPYDGHRQILASRWSCRSLDLAIELSSIDPDIPTSKAIAGPTVILDNCKWRTSGLLSPFSDVDRPKDLKRIKVTRRIL</sequence>
<keyword evidence="2" id="KW-0808">Transferase</keyword>
<keyword evidence="2" id="KW-0548">Nucleotidyltransferase</keyword>
<gene>
    <name evidence="2" type="primary">mobA</name>
    <name evidence="2" type="ORF">AXFE_13740</name>
</gene>
<dbReference type="OrthoDB" id="4408226at2"/>
<comment type="caution">
    <text evidence="2">The sequence shown here is derived from an EMBL/GenBank/DDBJ whole genome shotgun (WGS) entry which is preliminary data.</text>
</comment>
<dbReference type="AlphaFoldDB" id="A0A0D8HIJ7"/>
<dbReference type="SUPFAM" id="SSF53448">
    <property type="entry name" value="Nucleotide-diphospho-sugar transferases"/>
    <property type="match status" value="1"/>
</dbReference>
<protein>
    <submittedName>
        <fullName evidence="2">Molybdenum cofactor guanylyltransferase</fullName>
        <ecNumber evidence="2">2.7.7.77</ecNumber>
    </submittedName>
</protein>
<keyword evidence="3" id="KW-1185">Reference proteome</keyword>
<dbReference type="GO" id="GO:0061603">
    <property type="term" value="F:molybdenum cofactor guanylyltransferase activity"/>
    <property type="evidence" value="ECO:0007669"/>
    <property type="project" value="UniProtKB-EC"/>
</dbReference>